<feature type="domain" description="NAD-dependent epimerase/dehydratase" evidence="3">
    <location>
        <begin position="6"/>
        <end position="273"/>
    </location>
</feature>
<protein>
    <submittedName>
        <fullName evidence="4">NAD-dependent epimerase/dehydratase</fullName>
    </submittedName>
</protein>
<dbReference type="EMBL" id="CP000471">
    <property type="protein sequence ID" value="ABK45364.1"/>
    <property type="molecule type" value="Genomic_DNA"/>
</dbReference>
<name>A0LBM1_MAGMM</name>
<dbReference type="Proteomes" id="UP000002586">
    <property type="component" value="Chromosome"/>
</dbReference>
<sequence>MFRTLFIPGGAGFVGSNLAILFKQAYPDRHVVVMDNLKRRGSELTLPRLAEHGVTFLHGDVRVKEDVEAVGPFDLLIECSAEPSVHAGYGESPAYLLSTNLTGGLNCFEAARQHQAAVLFLSTSRIYPITPMRALPLKPMQTRLYLPQGVTGTGWSDQGIAEDFSLAGARSLYGASKLSCETVLMEYAEAYQLPALVYRCGVLAGPWQMGKVDQGFVTHWVSRHHYGTPLSYVGFGGEGLQVRDLLHIADLFELIHLHLPKLESGTCPIFNVGGGVDVSASLQEMTTICQNQTGKEIVIGRQPETRDADIPYYVSDTRKIKEILGWQPKRSVETIVADIHQWICSHEKQLSQIFL</sequence>
<evidence type="ECO:0000313" key="4">
    <source>
        <dbReference type="EMBL" id="ABK45364.1"/>
    </source>
</evidence>
<dbReference type="Gene3D" id="3.40.50.720">
    <property type="entry name" value="NAD(P)-binding Rossmann-like Domain"/>
    <property type="match status" value="1"/>
</dbReference>
<dbReference type="KEGG" id="mgm:Mmc1_2872"/>
<dbReference type="eggNOG" id="COG0451">
    <property type="taxonomic scope" value="Bacteria"/>
</dbReference>
<dbReference type="RefSeq" id="WP_011714433.1">
    <property type="nucleotide sequence ID" value="NC_008576.1"/>
</dbReference>
<dbReference type="AlphaFoldDB" id="A0LBM1"/>
<evidence type="ECO:0000256" key="1">
    <source>
        <dbReference type="ARBA" id="ARBA00005125"/>
    </source>
</evidence>
<evidence type="ECO:0000313" key="5">
    <source>
        <dbReference type="Proteomes" id="UP000002586"/>
    </source>
</evidence>
<reference evidence="5" key="1">
    <citation type="journal article" date="2009" name="Appl. Environ. Microbiol.">
        <title>Complete genome sequence of the chemolithoautotrophic marine magnetotactic coccus strain MC-1.</title>
        <authorList>
            <person name="Schubbe S."/>
            <person name="Williams T.J."/>
            <person name="Xie G."/>
            <person name="Kiss H.E."/>
            <person name="Brettin T.S."/>
            <person name="Martinez D."/>
            <person name="Ross C.A."/>
            <person name="Schuler D."/>
            <person name="Cox B.L."/>
            <person name="Nealson K.H."/>
            <person name="Bazylinski D.A."/>
        </authorList>
    </citation>
    <scope>NUCLEOTIDE SEQUENCE [LARGE SCALE GENOMIC DNA]</scope>
    <source>
        <strain evidence="5">ATCC BAA-1437 / JCM 17883 / MC-1</strain>
    </source>
</reference>
<dbReference type="OrthoDB" id="9801785at2"/>
<dbReference type="SUPFAM" id="SSF51735">
    <property type="entry name" value="NAD(P)-binding Rossmann-fold domains"/>
    <property type="match status" value="1"/>
</dbReference>
<comment type="similarity">
    <text evidence="2">Belongs to the NAD(P)-dependent epimerase/dehydratase family.</text>
</comment>
<dbReference type="HOGENOM" id="CLU_007383_1_7_5"/>
<dbReference type="PANTHER" id="PTHR43000">
    <property type="entry name" value="DTDP-D-GLUCOSE 4,6-DEHYDRATASE-RELATED"/>
    <property type="match status" value="1"/>
</dbReference>
<organism evidence="4 5">
    <name type="scientific">Magnetococcus marinus (strain ATCC BAA-1437 / JCM 17883 / MC-1)</name>
    <dbReference type="NCBI Taxonomy" id="156889"/>
    <lineage>
        <taxon>Bacteria</taxon>
        <taxon>Pseudomonadati</taxon>
        <taxon>Pseudomonadota</taxon>
        <taxon>Magnetococcia</taxon>
        <taxon>Magnetococcales</taxon>
        <taxon>Magnetococcaceae</taxon>
        <taxon>Magnetococcus</taxon>
    </lineage>
</organism>
<dbReference type="STRING" id="156889.Mmc1_2872"/>
<keyword evidence="5" id="KW-1185">Reference proteome</keyword>
<gene>
    <name evidence="4" type="ordered locus">Mmc1_2872</name>
</gene>
<evidence type="ECO:0000259" key="3">
    <source>
        <dbReference type="Pfam" id="PF01370"/>
    </source>
</evidence>
<dbReference type="Pfam" id="PF01370">
    <property type="entry name" value="Epimerase"/>
    <property type="match status" value="1"/>
</dbReference>
<accession>A0LBM1</accession>
<reference evidence="4 5" key="2">
    <citation type="journal article" date="2012" name="Int. J. Syst. Evol. Microbiol.">
        <title>Magnetococcus marinus gen. nov., sp. nov., a marine, magnetotactic bacterium that represents a novel lineage (Magnetococcaceae fam. nov.; Magnetococcales ord. nov.) at the base of the Alphaproteobacteria.</title>
        <authorList>
            <person name="Bazylinski D.A."/>
            <person name="Williams T.J."/>
            <person name="Lefevre C.T."/>
            <person name="Berg R.J."/>
            <person name="Zhang C.L."/>
            <person name="Bowser S.S."/>
            <person name="Dean A.J."/>
            <person name="Beveridge T.J."/>
        </authorList>
    </citation>
    <scope>NUCLEOTIDE SEQUENCE [LARGE SCALE GENOMIC DNA]</scope>
    <source>
        <strain evidence="5">ATCC BAA-1437 / JCM 17883 / MC-1</strain>
    </source>
</reference>
<dbReference type="InterPro" id="IPR001509">
    <property type="entry name" value="Epimerase_deHydtase"/>
</dbReference>
<comment type="pathway">
    <text evidence="1">Bacterial outer membrane biogenesis; LPS O-antigen biosynthesis.</text>
</comment>
<evidence type="ECO:0000256" key="2">
    <source>
        <dbReference type="ARBA" id="ARBA00007637"/>
    </source>
</evidence>
<dbReference type="InterPro" id="IPR036291">
    <property type="entry name" value="NAD(P)-bd_dom_sf"/>
</dbReference>
<proteinExistence type="inferred from homology"/>